<keyword evidence="6" id="KW-0720">Serine protease</keyword>
<dbReference type="GO" id="GO:0006508">
    <property type="term" value="P:proteolysis"/>
    <property type="evidence" value="ECO:0007669"/>
    <property type="project" value="UniProtKB-KW"/>
</dbReference>
<dbReference type="Gene3D" id="3.40.50.200">
    <property type="entry name" value="Peptidase S8/S53 domain"/>
    <property type="match status" value="1"/>
</dbReference>
<accession>A0A6A6N463</accession>
<keyword evidence="4" id="KW-0732">Signal</keyword>
<comment type="caution">
    <text evidence="9">The sequence shown here is derived from an EMBL/GenBank/DDBJ whole genome shotgun (WGS) entry which is preliminary data.</text>
</comment>
<evidence type="ECO:0000259" key="8">
    <source>
        <dbReference type="Pfam" id="PF00082"/>
    </source>
</evidence>
<dbReference type="InterPro" id="IPR000209">
    <property type="entry name" value="Peptidase_S8/S53_dom"/>
</dbReference>
<dbReference type="Proteomes" id="UP000467840">
    <property type="component" value="Chromosome 10"/>
</dbReference>
<dbReference type="GO" id="GO:0005576">
    <property type="term" value="C:extracellular region"/>
    <property type="evidence" value="ECO:0007669"/>
    <property type="project" value="UniProtKB-SubCell"/>
</dbReference>
<dbReference type="InterPro" id="IPR036852">
    <property type="entry name" value="Peptidase_S8/S53_dom_sf"/>
</dbReference>
<keyword evidence="10" id="KW-1185">Reference proteome</keyword>
<dbReference type="PROSITE" id="PS51892">
    <property type="entry name" value="SUBTILASE"/>
    <property type="match status" value="1"/>
</dbReference>
<comment type="caution">
    <text evidence="7">Lacks conserved residue(s) required for the propagation of feature annotation.</text>
</comment>
<dbReference type="InterPro" id="IPR045051">
    <property type="entry name" value="SBT"/>
</dbReference>
<dbReference type="AlphaFoldDB" id="A0A6A6N463"/>
<evidence type="ECO:0000256" key="4">
    <source>
        <dbReference type="ARBA" id="ARBA00022729"/>
    </source>
</evidence>
<name>A0A6A6N463_HEVBR</name>
<feature type="domain" description="Peptidase S8/S53" evidence="8">
    <location>
        <begin position="79"/>
        <end position="162"/>
    </location>
</feature>
<evidence type="ECO:0000256" key="1">
    <source>
        <dbReference type="ARBA" id="ARBA00004613"/>
    </source>
</evidence>
<gene>
    <name evidence="9" type="ORF">GH714_011908</name>
</gene>
<evidence type="ECO:0000313" key="9">
    <source>
        <dbReference type="EMBL" id="KAF2318939.1"/>
    </source>
</evidence>
<proteinExistence type="inferred from homology"/>
<dbReference type="Pfam" id="PF00082">
    <property type="entry name" value="Peptidase_S8"/>
    <property type="match status" value="1"/>
</dbReference>
<reference evidence="9 10" key="1">
    <citation type="journal article" date="2020" name="Mol. Plant">
        <title>The Chromosome-Based Rubber Tree Genome Provides New Insights into Spurge Genome Evolution and Rubber Biosynthesis.</title>
        <authorList>
            <person name="Liu J."/>
            <person name="Shi C."/>
            <person name="Shi C.C."/>
            <person name="Li W."/>
            <person name="Zhang Q.J."/>
            <person name="Zhang Y."/>
            <person name="Li K."/>
            <person name="Lu H.F."/>
            <person name="Shi C."/>
            <person name="Zhu S.T."/>
            <person name="Xiao Z.Y."/>
            <person name="Nan H."/>
            <person name="Yue Y."/>
            <person name="Zhu X.G."/>
            <person name="Wu Y."/>
            <person name="Hong X.N."/>
            <person name="Fan G.Y."/>
            <person name="Tong Y."/>
            <person name="Zhang D."/>
            <person name="Mao C.L."/>
            <person name="Liu Y.L."/>
            <person name="Hao S.J."/>
            <person name="Liu W.Q."/>
            <person name="Lv M.Q."/>
            <person name="Zhang H.B."/>
            <person name="Liu Y."/>
            <person name="Hu-Tang G.R."/>
            <person name="Wang J.P."/>
            <person name="Wang J.H."/>
            <person name="Sun Y.H."/>
            <person name="Ni S.B."/>
            <person name="Chen W.B."/>
            <person name="Zhang X.C."/>
            <person name="Jiao Y.N."/>
            <person name="Eichler E.E."/>
            <person name="Li G.H."/>
            <person name="Liu X."/>
            <person name="Gao L.Z."/>
        </authorList>
    </citation>
    <scope>NUCLEOTIDE SEQUENCE [LARGE SCALE GENOMIC DNA]</scope>
    <source>
        <strain evidence="10">cv. GT1</strain>
        <tissue evidence="9">Leaf</tissue>
    </source>
</reference>
<comment type="subcellular location">
    <subcellularLocation>
        <location evidence="1">Secreted</location>
    </subcellularLocation>
</comment>
<organism evidence="9 10">
    <name type="scientific">Hevea brasiliensis</name>
    <name type="common">Para rubber tree</name>
    <name type="synonym">Siphonia brasiliensis</name>
    <dbReference type="NCBI Taxonomy" id="3981"/>
    <lineage>
        <taxon>Eukaryota</taxon>
        <taxon>Viridiplantae</taxon>
        <taxon>Streptophyta</taxon>
        <taxon>Embryophyta</taxon>
        <taxon>Tracheophyta</taxon>
        <taxon>Spermatophyta</taxon>
        <taxon>Magnoliopsida</taxon>
        <taxon>eudicotyledons</taxon>
        <taxon>Gunneridae</taxon>
        <taxon>Pentapetalae</taxon>
        <taxon>rosids</taxon>
        <taxon>fabids</taxon>
        <taxon>Malpighiales</taxon>
        <taxon>Euphorbiaceae</taxon>
        <taxon>Crotonoideae</taxon>
        <taxon>Micrandreae</taxon>
        <taxon>Hevea</taxon>
    </lineage>
</organism>
<dbReference type="InterPro" id="IPR023828">
    <property type="entry name" value="Peptidase_S8_Ser-AS"/>
</dbReference>
<sequence length="166" mass="17956">MKLKCRLLDSSLVKGKIVYDELDSSVSAFLAAAAGIVTQYTALKMLLSLFHCLLLVLDMTRNPSATIYKSNQAKNSLAPYVVAFSSRGPNPITRDILKPDISAPGVDILASWSLLRSVTEIPEDNRRVPYNIISGTSMACPLATGAAAYVKSYHPTWSPAALNLLL</sequence>
<comment type="similarity">
    <text evidence="2 7">Belongs to the peptidase S8 family.</text>
</comment>
<evidence type="ECO:0000256" key="7">
    <source>
        <dbReference type="PROSITE-ProRule" id="PRU01240"/>
    </source>
</evidence>
<evidence type="ECO:0000313" key="10">
    <source>
        <dbReference type="Proteomes" id="UP000467840"/>
    </source>
</evidence>
<dbReference type="EMBL" id="JAAGAX010000003">
    <property type="protein sequence ID" value="KAF2318939.1"/>
    <property type="molecule type" value="Genomic_DNA"/>
</dbReference>
<protein>
    <recommendedName>
        <fullName evidence="8">Peptidase S8/S53 domain-containing protein</fullName>
    </recommendedName>
</protein>
<keyword evidence="5" id="KW-0378">Hydrolase</keyword>
<evidence type="ECO:0000256" key="6">
    <source>
        <dbReference type="ARBA" id="ARBA00022825"/>
    </source>
</evidence>
<dbReference type="Gene3D" id="3.50.30.30">
    <property type="match status" value="1"/>
</dbReference>
<evidence type="ECO:0000256" key="3">
    <source>
        <dbReference type="ARBA" id="ARBA00022670"/>
    </source>
</evidence>
<evidence type="ECO:0000256" key="2">
    <source>
        <dbReference type="ARBA" id="ARBA00011073"/>
    </source>
</evidence>
<keyword evidence="3" id="KW-0645">Protease</keyword>
<dbReference type="PANTHER" id="PTHR10795">
    <property type="entry name" value="PROPROTEIN CONVERTASE SUBTILISIN/KEXIN"/>
    <property type="match status" value="1"/>
</dbReference>
<dbReference type="PROSITE" id="PS00138">
    <property type="entry name" value="SUBTILASE_SER"/>
    <property type="match status" value="1"/>
</dbReference>
<evidence type="ECO:0000256" key="5">
    <source>
        <dbReference type="ARBA" id="ARBA00022801"/>
    </source>
</evidence>
<dbReference type="GO" id="GO:0004252">
    <property type="term" value="F:serine-type endopeptidase activity"/>
    <property type="evidence" value="ECO:0007669"/>
    <property type="project" value="InterPro"/>
</dbReference>
<dbReference type="SUPFAM" id="SSF52743">
    <property type="entry name" value="Subtilisin-like"/>
    <property type="match status" value="1"/>
</dbReference>